<dbReference type="InterPro" id="IPR050173">
    <property type="entry name" value="ABC_transporter_C-like"/>
</dbReference>
<evidence type="ECO:0000256" key="5">
    <source>
        <dbReference type="ARBA" id="ARBA00022989"/>
    </source>
</evidence>
<dbReference type="GO" id="GO:0005524">
    <property type="term" value="F:ATP binding"/>
    <property type="evidence" value="ECO:0007669"/>
    <property type="project" value="UniProtKB-KW"/>
</dbReference>
<dbReference type="GO" id="GO:0016887">
    <property type="term" value="F:ATP hydrolysis activity"/>
    <property type="evidence" value="ECO:0007669"/>
    <property type="project" value="InterPro"/>
</dbReference>
<evidence type="ECO:0000259" key="7">
    <source>
        <dbReference type="Pfam" id="PF00005"/>
    </source>
</evidence>
<evidence type="ECO:0000313" key="8">
    <source>
        <dbReference type="Ensembl" id="ENSUMAP00000009392"/>
    </source>
</evidence>
<dbReference type="SUPFAM" id="SSF52540">
    <property type="entry name" value="P-loop containing nucleoside triphosphate hydrolases"/>
    <property type="match status" value="1"/>
</dbReference>
<organism evidence="8">
    <name type="scientific">Ursus maritimus</name>
    <name type="common">Polar bear</name>
    <name type="synonym">Thalarctos maritimus</name>
    <dbReference type="NCBI Taxonomy" id="29073"/>
    <lineage>
        <taxon>Eukaryota</taxon>
        <taxon>Metazoa</taxon>
        <taxon>Chordata</taxon>
        <taxon>Craniata</taxon>
        <taxon>Vertebrata</taxon>
        <taxon>Euteleostomi</taxon>
        <taxon>Mammalia</taxon>
        <taxon>Eutheria</taxon>
        <taxon>Laurasiatheria</taxon>
        <taxon>Carnivora</taxon>
        <taxon>Caniformia</taxon>
        <taxon>Ursidae</taxon>
        <taxon>Ursus</taxon>
    </lineage>
</organism>
<dbReference type="GeneTree" id="ENSGT00940000162968"/>
<dbReference type="InterPro" id="IPR017871">
    <property type="entry name" value="ABC_transporter-like_CS"/>
</dbReference>
<dbReference type="Ensembl" id="ENSUMAT00000011225.1">
    <property type="protein sequence ID" value="ENSUMAP00000009392.1"/>
    <property type="gene ID" value="ENSUMAG00000007046.1"/>
</dbReference>
<dbReference type="InterPro" id="IPR003439">
    <property type="entry name" value="ABC_transporter-like_ATP-bd"/>
</dbReference>
<dbReference type="GO" id="GO:0008514">
    <property type="term" value="F:organic anion transmembrane transporter activity"/>
    <property type="evidence" value="ECO:0007669"/>
    <property type="project" value="TreeGrafter"/>
</dbReference>
<keyword evidence="2" id="KW-0812">Transmembrane</keyword>
<dbReference type="Pfam" id="PF00005">
    <property type="entry name" value="ABC_tran"/>
    <property type="match status" value="1"/>
</dbReference>
<name>A0A452TMC1_URSMA</name>
<evidence type="ECO:0000256" key="3">
    <source>
        <dbReference type="ARBA" id="ARBA00022741"/>
    </source>
</evidence>
<evidence type="ECO:0000256" key="6">
    <source>
        <dbReference type="ARBA" id="ARBA00023136"/>
    </source>
</evidence>
<keyword evidence="3" id="KW-0547">Nucleotide-binding</keyword>
<dbReference type="Gene3D" id="3.40.50.300">
    <property type="entry name" value="P-loop containing nucleotide triphosphate hydrolases"/>
    <property type="match status" value="1"/>
</dbReference>
<keyword evidence="6" id="KW-0472">Membrane</keyword>
<proteinExistence type="predicted"/>
<evidence type="ECO:0000256" key="2">
    <source>
        <dbReference type="ARBA" id="ARBA00022692"/>
    </source>
</evidence>
<dbReference type="GO" id="GO:0015216">
    <property type="term" value="F:purine nucleotide transmembrane transporter activity"/>
    <property type="evidence" value="ECO:0007669"/>
    <property type="project" value="TreeGrafter"/>
</dbReference>
<dbReference type="CDD" id="cd03244">
    <property type="entry name" value="ABCC_MRP_domain2"/>
    <property type="match status" value="1"/>
</dbReference>
<sequence length="248" mass="27050">PTLWKSSLGAALFRLVEPAAGRILIDGVDICSISLEELRSKFSVVPQDPVLLSGTIRFNLDPFDRYTDEQIWDVLERTFLSVTISMLPQGLQAEVVESGRNFSVGERQLLCIARALLRNSKIILIDEATASIDIETDSLIQHTIREAFQGCTVLVIAHRITTVLDCDRILVMSNGKVRAVSLGPGEGSVLRPASQGAFGSFKTKLSGVPPPLPFFVSQVVEFDRPEVLQQKPESLFAALLATANSSLS</sequence>
<dbReference type="PANTHER" id="PTHR24223">
    <property type="entry name" value="ATP-BINDING CASSETTE SUB-FAMILY C"/>
    <property type="match status" value="1"/>
</dbReference>
<evidence type="ECO:0000256" key="4">
    <source>
        <dbReference type="ARBA" id="ARBA00022840"/>
    </source>
</evidence>
<accession>A0A452TMC1</accession>
<keyword evidence="5" id="KW-1133">Transmembrane helix</keyword>
<dbReference type="PROSITE" id="PS00211">
    <property type="entry name" value="ABC_TRANSPORTER_1"/>
    <property type="match status" value="1"/>
</dbReference>
<keyword evidence="1" id="KW-0813">Transport</keyword>
<dbReference type="FunFam" id="3.40.50.300:FF:000630">
    <property type="entry name" value="ATP-binding cassette (ABC) transporter, putative"/>
    <property type="match status" value="1"/>
</dbReference>
<dbReference type="AlphaFoldDB" id="A0A452TMC1"/>
<dbReference type="GO" id="GO:0042626">
    <property type="term" value="F:ATPase-coupled transmembrane transporter activity"/>
    <property type="evidence" value="ECO:0007669"/>
    <property type="project" value="TreeGrafter"/>
</dbReference>
<gene>
    <name evidence="8" type="primary">ABCC11</name>
</gene>
<reference evidence="8" key="1">
    <citation type="submission" date="2019-03" db="UniProtKB">
        <authorList>
            <consortium name="Ensembl"/>
        </authorList>
    </citation>
    <scope>IDENTIFICATION</scope>
</reference>
<protein>
    <submittedName>
        <fullName evidence="8">ATP binding cassette subfamily C member 11</fullName>
    </submittedName>
</protein>
<evidence type="ECO:0000256" key="1">
    <source>
        <dbReference type="ARBA" id="ARBA00022448"/>
    </source>
</evidence>
<feature type="domain" description="ABC transporter" evidence="7">
    <location>
        <begin position="5"/>
        <end position="130"/>
    </location>
</feature>
<dbReference type="InterPro" id="IPR027417">
    <property type="entry name" value="P-loop_NTPase"/>
</dbReference>
<keyword evidence="4" id="KW-0067">ATP-binding</keyword>
<dbReference type="PANTHER" id="PTHR24223:SF168">
    <property type="entry name" value="ATP-BINDING CASSETTE SUB-FAMILY C MEMBER 11"/>
    <property type="match status" value="1"/>
</dbReference>
<dbReference type="GO" id="GO:0005886">
    <property type="term" value="C:plasma membrane"/>
    <property type="evidence" value="ECO:0007669"/>
    <property type="project" value="TreeGrafter"/>
</dbReference>